<accession>A0A1A3P6D9</accession>
<dbReference type="InterPro" id="IPR054343">
    <property type="entry name" value="TY-Chap_M"/>
</dbReference>
<name>A0A1A3P6D9_MYCAS</name>
<evidence type="ECO:0000259" key="1">
    <source>
        <dbReference type="Pfam" id="PF22551"/>
    </source>
</evidence>
<organism evidence="2 3">
    <name type="scientific">Mycobacterium asiaticum</name>
    <dbReference type="NCBI Taxonomy" id="1790"/>
    <lineage>
        <taxon>Bacteria</taxon>
        <taxon>Bacillati</taxon>
        <taxon>Actinomycetota</taxon>
        <taxon>Actinomycetes</taxon>
        <taxon>Mycobacteriales</taxon>
        <taxon>Mycobacteriaceae</taxon>
        <taxon>Mycobacterium</taxon>
    </lineage>
</organism>
<sequence length="144" mass="15516">MSDIDLARSHVERCLQDLWDKPDVCPDSDGDYPYKSGSASCWIGIDPGDPPLVRATACAAVEVKKSGKLLTELNELNARCRTTRVYWYGGSVMVEQSMLAHTVDRRSLAQAGQSVAAVANDIGPMIATVFGGHTPVVTPEEPPD</sequence>
<reference evidence="2 3" key="1">
    <citation type="submission" date="2016-06" db="EMBL/GenBank/DDBJ databases">
        <authorList>
            <person name="Kjaerup R.B."/>
            <person name="Dalgaard T.S."/>
            <person name="Juul-Madsen H.R."/>
        </authorList>
    </citation>
    <scope>NUCLEOTIDE SEQUENCE [LARGE SCALE GENOMIC DNA]</scope>
    <source>
        <strain evidence="2 3">1165133.8</strain>
    </source>
</reference>
<dbReference type="Gene3D" id="3.30.1460.10">
    <property type="match status" value="1"/>
</dbReference>
<feature type="domain" description="TY-Chap central" evidence="1">
    <location>
        <begin position="7"/>
        <end position="135"/>
    </location>
</feature>
<protein>
    <recommendedName>
        <fullName evidence="1">TY-Chap central domain-containing protein</fullName>
    </recommendedName>
</protein>
<gene>
    <name evidence="2" type="ORF">A5634_19685</name>
</gene>
<dbReference type="Proteomes" id="UP000093928">
    <property type="component" value="Unassembled WGS sequence"/>
</dbReference>
<dbReference type="Pfam" id="PF22551">
    <property type="entry name" value="TY-Chap1"/>
    <property type="match status" value="1"/>
</dbReference>
<dbReference type="AlphaFoldDB" id="A0A1A3P6D9"/>
<dbReference type="EMBL" id="LZLS01000065">
    <property type="protein sequence ID" value="OBK28864.1"/>
    <property type="molecule type" value="Genomic_DNA"/>
</dbReference>
<evidence type="ECO:0000313" key="2">
    <source>
        <dbReference type="EMBL" id="OBK28864.1"/>
    </source>
</evidence>
<evidence type="ECO:0000313" key="3">
    <source>
        <dbReference type="Proteomes" id="UP000093928"/>
    </source>
</evidence>
<comment type="caution">
    <text evidence="2">The sequence shown here is derived from an EMBL/GenBank/DDBJ whole genome shotgun (WGS) entry which is preliminary data.</text>
</comment>
<proteinExistence type="predicted"/>
<dbReference type="RefSeq" id="WP_065143366.1">
    <property type="nucleotide sequence ID" value="NZ_LZLS01000065.1"/>
</dbReference>